<dbReference type="Gene3D" id="1.20.1280.50">
    <property type="match status" value="1"/>
</dbReference>
<protein>
    <recommendedName>
        <fullName evidence="1">F-box domain-containing protein</fullName>
    </recommendedName>
</protein>
<feature type="domain" description="F-box" evidence="1">
    <location>
        <begin position="2"/>
        <end position="50"/>
    </location>
</feature>
<comment type="caution">
    <text evidence="2">The sequence shown here is derived from an EMBL/GenBank/DDBJ whole genome shotgun (WGS) entry which is preliminary data.</text>
</comment>
<dbReference type="STRING" id="180088.A0A1J8QH82"/>
<dbReference type="InterPro" id="IPR036047">
    <property type="entry name" value="F-box-like_dom_sf"/>
</dbReference>
<dbReference type="SUPFAM" id="SSF81383">
    <property type="entry name" value="F-box domain"/>
    <property type="match status" value="1"/>
</dbReference>
<organism evidence="2 3">
    <name type="scientific">Rhizopogon vesiculosus</name>
    <dbReference type="NCBI Taxonomy" id="180088"/>
    <lineage>
        <taxon>Eukaryota</taxon>
        <taxon>Fungi</taxon>
        <taxon>Dikarya</taxon>
        <taxon>Basidiomycota</taxon>
        <taxon>Agaricomycotina</taxon>
        <taxon>Agaricomycetes</taxon>
        <taxon>Agaricomycetidae</taxon>
        <taxon>Boletales</taxon>
        <taxon>Suillineae</taxon>
        <taxon>Rhizopogonaceae</taxon>
        <taxon>Rhizopogon</taxon>
    </lineage>
</organism>
<dbReference type="AlphaFoldDB" id="A0A1J8QH82"/>
<proteinExistence type="predicted"/>
<reference evidence="2 3" key="1">
    <citation type="submission" date="2016-03" db="EMBL/GenBank/DDBJ databases">
        <title>Comparative genomics of the ectomycorrhizal sister species Rhizopogon vinicolor and Rhizopogon vesiculosus (Basidiomycota: Boletales) reveals a divergence of the mating type B locus.</title>
        <authorList>
            <person name="Mujic A.B."/>
            <person name="Kuo A."/>
            <person name="Tritt A."/>
            <person name="Lipzen A."/>
            <person name="Chen C."/>
            <person name="Johnson J."/>
            <person name="Sharma A."/>
            <person name="Barry K."/>
            <person name="Grigoriev I.V."/>
            <person name="Spatafora J.W."/>
        </authorList>
    </citation>
    <scope>NUCLEOTIDE SEQUENCE [LARGE SCALE GENOMIC DNA]</scope>
    <source>
        <strain evidence="2 3">AM-OR11-056</strain>
    </source>
</reference>
<dbReference type="EMBL" id="LVVM01001096">
    <property type="protein sequence ID" value="OJA19307.1"/>
    <property type="molecule type" value="Genomic_DNA"/>
</dbReference>
<gene>
    <name evidence="2" type="ORF">AZE42_00434</name>
</gene>
<dbReference type="Pfam" id="PF12937">
    <property type="entry name" value="F-box-like"/>
    <property type="match status" value="1"/>
</dbReference>
<dbReference type="InterPro" id="IPR001810">
    <property type="entry name" value="F-box_dom"/>
</dbReference>
<sequence>MPTTLESLPVELIAKILGDLDLDSLVKVSYLSQRLRHIASDTSLNPWRQPILQNLASHNYEPSFCHLSLRSVVPRSNWIDILTLAPPGFLLFQSSLPNLKATEWEECFRRRFLPGWLKWKKDYTWRESYLKILYRVWHRTHTNCTTDEAWTKYIVLNRSGSVNELESSSRGFSPMAIFAEMQFQNNLSHLPATIRVVATFSDVRVLAIGVFHTPRSSLTVNQNARAFIQPPGIAAADSHVVDLKSNNQGFHNPPYGEERSSTSAVSYSLPAYKKLLHPLPVESQRNYPLYTPGGGDRRWFGSGSVEENGQQWVGGLMVTAQLIRSRVGGYEGDEPGSGASWNQFASFTWQDLLTIAPWMKERVTKFIDGPGLGI</sequence>
<evidence type="ECO:0000313" key="3">
    <source>
        <dbReference type="Proteomes" id="UP000183567"/>
    </source>
</evidence>
<keyword evidence="3" id="KW-1185">Reference proteome</keyword>
<dbReference type="PROSITE" id="PS50181">
    <property type="entry name" value="FBOX"/>
    <property type="match status" value="1"/>
</dbReference>
<name>A0A1J8QH82_9AGAM</name>
<evidence type="ECO:0000313" key="2">
    <source>
        <dbReference type="EMBL" id="OJA19307.1"/>
    </source>
</evidence>
<evidence type="ECO:0000259" key="1">
    <source>
        <dbReference type="PROSITE" id="PS50181"/>
    </source>
</evidence>
<dbReference type="Proteomes" id="UP000183567">
    <property type="component" value="Unassembled WGS sequence"/>
</dbReference>
<dbReference type="OrthoDB" id="2532648at2759"/>
<accession>A0A1J8QH82</accession>